<dbReference type="GO" id="GO:0003700">
    <property type="term" value="F:DNA-binding transcription factor activity"/>
    <property type="evidence" value="ECO:0007669"/>
    <property type="project" value="TreeGrafter"/>
</dbReference>
<accession>A0A2I0AUB1</accession>
<dbReference type="Pfam" id="PF06203">
    <property type="entry name" value="CCT"/>
    <property type="match status" value="1"/>
</dbReference>
<keyword evidence="3" id="KW-0479">Metal-binding</keyword>
<dbReference type="CDD" id="cd19821">
    <property type="entry name" value="Bbox1_BBX-like"/>
    <property type="match status" value="1"/>
</dbReference>
<feature type="domain" description="B box-type" evidence="9">
    <location>
        <begin position="14"/>
        <end position="61"/>
    </location>
</feature>
<evidence type="ECO:0000256" key="4">
    <source>
        <dbReference type="ARBA" id="ARBA00022771"/>
    </source>
</evidence>
<dbReference type="InterPro" id="IPR010402">
    <property type="entry name" value="CCT_domain"/>
</dbReference>
<dbReference type="PROSITE" id="PS51017">
    <property type="entry name" value="CCT"/>
    <property type="match status" value="1"/>
</dbReference>
<evidence type="ECO:0000259" key="9">
    <source>
        <dbReference type="PROSITE" id="PS50119"/>
    </source>
</evidence>
<keyword evidence="6 8" id="KW-0539">Nucleus</keyword>
<evidence type="ECO:0000313" key="12">
    <source>
        <dbReference type="Proteomes" id="UP000236161"/>
    </source>
</evidence>
<dbReference type="SMART" id="SM00336">
    <property type="entry name" value="BBOX"/>
    <property type="match status" value="1"/>
</dbReference>
<dbReference type="AlphaFoldDB" id="A0A2I0AUB1"/>
<evidence type="ECO:0000256" key="1">
    <source>
        <dbReference type="ARBA" id="ARBA00004123"/>
    </source>
</evidence>
<evidence type="ECO:0000256" key="8">
    <source>
        <dbReference type="PROSITE-ProRule" id="PRU00357"/>
    </source>
</evidence>
<feature type="domain" description="CCT" evidence="10">
    <location>
        <begin position="234"/>
        <end position="276"/>
    </location>
</feature>
<evidence type="ECO:0000259" key="10">
    <source>
        <dbReference type="PROSITE" id="PS51017"/>
    </source>
</evidence>
<dbReference type="PANTHER" id="PTHR31319:SF77">
    <property type="entry name" value="ZINC FINGER PROTEIN CONSTANS-LIKE 4"/>
    <property type="match status" value="1"/>
</dbReference>
<dbReference type="PANTHER" id="PTHR31319">
    <property type="entry name" value="ZINC FINGER PROTEIN CONSTANS-LIKE 4"/>
    <property type="match status" value="1"/>
</dbReference>
<comment type="subcellular location">
    <subcellularLocation>
        <location evidence="1 8">Nucleus</location>
    </subcellularLocation>
</comment>
<proteinExistence type="inferred from homology"/>
<dbReference type="GO" id="GO:0005634">
    <property type="term" value="C:nucleus"/>
    <property type="evidence" value="ECO:0007669"/>
    <property type="project" value="UniProtKB-SubCell"/>
</dbReference>
<reference evidence="11 12" key="1">
    <citation type="journal article" date="2017" name="Nature">
        <title>The Apostasia genome and the evolution of orchids.</title>
        <authorList>
            <person name="Zhang G.Q."/>
            <person name="Liu K.W."/>
            <person name="Li Z."/>
            <person name="Lohaus R."/>
            <person name="Hsiao Y.Y."/>
            <person name="Niu S.C."/>
            <person name="Wang J.Y."/>
            <person name="Lin Y.C."/>
            <person name="Xu Q."/>
            <person name="Chen L.J."/>
            <person name="Yoshida K."/>
            <person name="Fujiwara S."/>
            <person name="Wang Z.W."/>
            <person name="Zhang Y.Q."/>
            <person name="Mitsuda N."/>
            <person name="Wang M."/>
            <person name="Liu G.H."/>
            <person name="Pecoraro L."/>
            <person name="Huang H.X."/>
            <person name="Xiao X.J."/>
            <person name="Lin M."/>
            <person name="Wu X.Y."/>
            <person name="Wu W.L."/>
            <person name="Chen Y.Y."/>
            <person name="Chang S.B."/>
            <person name="Sakamoto S."/>
            <person name="Ohme-Takagi M."/>
            <person name="Yagi M."/>
            <person name="Zeng S.J."/>
            <person name="Shen C.Y."/>
            <person name="Yeh C.M."/>
            <person name="Luo Y.B."/>
            <person name="Tsai W.C."/>
            <person name="Van de Peer Y."/>
            <person name="Liu Z.J."/>
        </authorList>
    </citation>
    <scope>NUCLEOTIDE SEQUENCE [LARGE SCALE GENOMIC DNA]</scope>
    <source>
        <strain evidence="12">cv. Shenzhen</strain>
        <tissue evidence="11">Stem</tissue>
    </source>
</reference>
<evidence type="ECO:0000256" key="5">
    <source>
        <dbReference type="ARBA" id="ARBA00022833"/>
    </source>
</evidence>
<evidence type="ECO:0000256" key="3">
    <source>
        <dbReference type="ARBA" id="ARBA00022723"/>
    </source>
</evidence>
<evidence type="ECO:0000313" key="11">
    <source>
        <dbReference type="EMBL" id="PKA59131.1"/>
    </source>
</evidence>
<dbReference type="GO" id="GO:0009909">
    <property type="term" value="P:regulation of flower development"/>
    <property type="evidence" value="ECO:0007669"/>
    <property type="project" value="InterPro"/>
</dbReference>
<comment type="similarity">
    <text evidence="2">Belongs to the CONSTANS family.</text>
</comment>
<keyword evidence="4 7" id="KW-0863">Zinc-finger</keyword>
<evidence type="ECO:0000256" key="2">
    <source>
        <dbReference type="ARBA" id="ARBA00010024"/>
    </source>
</evidence>
<protein>
    <submittedName>
        <fullName evidence="11">Zinc finger protein CONSTANS-LIKE 2</fullName>
    </submittedName>
</protein>
<dbReference type="InterPro" id="IPR000315">
    <property type="entry name" value="Znf_B-box"/>
</dbReference>
<dbReference type="OrthoDB" id="153872at2759"/>
<organism evidence="11 12">
    <name type="scientific">Apostasia shenzhenica</name>
    <dbReference type="NCBI Taxonomy" id="1088818"/>
    <lineage>
        <taxon>Eukaryota</taxon>
        <taxon>Viridiplantae</taxon>
        <taxon>Streptophyta</taxon>
        <taxon>Embryophyta</taxon>
        <taxon>Tracheophyta</taxon>
        <taxon>Spermatophyta</taxon>
        <taxon>Magnoliopsida</taxon>
        <taxon>Liliopsida</taxon>
        <taxon>Asparagales</taxon>
        <taxon>Orchidaceae</taxon>
        <taxon>Apostasioideae</taxon>
        <taxon>Apostasia</taxon>
    </lineage>
</organism>
<name>A0A2I0AUB1_9ASPA</name>
<gene>
    <name evidence="11" type="primary">COL2</name>
    <name evidence="11" type="ORF">AXF42_Ash001224</name>
</gene>
<dbReference type="EMBL" id="KZ451950">
    <property type="protein sequence ID" value="PKA59131.1"/>
    <property type="molecule type" value="Genomic_DNA"/>
</dbReference>
<dbReference type="PROSITE" id="PS50119">
    <property type="entry name" value="ZF_BBOX"/>
    <property type="match status" value="1"/>
</dbReference>
<evidence type="ECO:0000256" key="7">
    <source>
        <dbReference type="PROSITE-ProRule" id="PRU00024"/>
    </source>
</evidence>
<keyword evidence="12" id="KW-1185">Reference proteome</keyword>
<dbReference type="InterPro" id="IPR045281">
    <property type="entry name" value="CONSTANS-like"/>
</dbReference>
<dbReference type="STRING" id="1088818.A0A2I0AUB1"/>
<dbReference type="GO" id="GO:0008270">
    <property type="term" value="F:zinc ion binding"/>
    <property type="evidence" value="ECO:0007669"/>
    <property type="project" value="UniProtKB-KW"/>
</dbReference>
<evidence type="ECO:0000256" key="6">
    <source>
        <dbReference type="ARBA" id="ARBA00023242"/>
    </source>
</evidence>
<sequence>MLKAEGDATAGARAAASWCDSCRSAPCSVYCRADAAYLCGGCDAAVHAANSLARRHRRVPVAPIPAGGLVVGFNAAFHQFLRRPEEAGAVMEDPEEDDDGFFAGGEVEDYLDLIDFSSCEDDQSGETKGEMIAYGCEMEEGIDGVVPVRRTVEGDDHDQQQCFQMIYEDMKVGFEGSPALSHQNISVSSMEGASIPEATMIGISSSQIWPSKGTIDLFSGPPAQTPQQFTPRDREARVLRYREKRKMRKFEKIIRYASRKAYAETRPRIKGRFAKRTTNIELQVNQMFAAPVNVMVETSYGVVPSF</sequence>
<keyword evidence="5" id="KW-0862">Zinc</keyword>
<dbReference type="Proteomes" id="UP000236161">
    <property type="component" value="Unassembled WGS sequence"/>
</dbReference>
<dbReference type="InterPro" id="IPR049808">
    <property type="entry name" value="CONSTANS-like_Bbox1"/>
</dbReference>